<feature type="region of interest" description="Disordered" evidence="6">
    <location>
        <begin position="327"/>
        <end position="397"/>
    </location>
</feature>
<name>A0A504XT89_LEIDO</name>
<keyword evidence="3 8" id="KW-0418">Kinase</keyword>
<feature type="compositionally biased region" description="Polar residues" evidence="6">
    <location>
        <begin position="376"/>
        <end position="385"/>
    </location>
</feature>
<dbReference type="EMBL" id="RHLC01000030">
    <property type="protein sequence ID" value="TPP51684.1"/>
    <property type="molecule type" value="Genomic_DNA"/>
</dbReference>
<feature type="region of interest" description="Disordered" evidence="6">
    <location>
        <begin position="480"/>
        <end position="501"/>
    </location>
</feature>
<feature type="region of interest" description="Disordered" evidence="6">
    <location>
        <begin position="93"/>
        <end position="153"/>
    </location>
</feature>
<evidence type="ECO:0000313" key="9">
    <source>
        <dbReference type="Proteomes" id="UP000318447"/>
    </source>
</evidence>
<dbReference type="PROSITE" id="PS50011">
    <property type="entry name" value="PROTEIN_KINASE_DOM"/>
    <property type="match status" value="1"/>
</dbReference>
<dbReference type="SUPFAM" id="SSF56112">
    <property type="entry name" value="Protein kinase-like (PK-like)"/>
    <property type="match status" value="1"/>
</dbReference>
<dbReference type="CDD" id="cd06606">
    <property type="entry name" value="STKc_MAPKKK"/>
    <property type="match status" value="1"/>
</dbReference>
<dbReference type="PROSITE" id="PS00108">
    <property type="entry name" value="PROTEIN_KINASE_ST"/>
    <property type="match status" value="1"/>
</dbReference>
<evidence type="ECO:0000259" key="7">
    <source>
        <dbReference type="PROSITE" id="PS50011"/>
    </source>
</evidence>
<dbReference type="PROSITE" id="PS00107">
    <property type="entry name" value="PROTEIN_KINASE_ATP"/>
    <property type="match status" value="1"/>
</dbReference>
<dbReference type="Pfam" id="PF00069">
    <property type="entry name" value="Pkinase"/>
    <property type="match status" value="1"/>
</dbReference>
<dbReference type="VEuPathDB" id="TriTrypDB:LDHU3_17.0840"/>
<evidence type="ECO:0000256" key="2">
    <source>
        <dbReference type="ARBA" id="ARBA00022741"/>
    </source>
</evidence>
<dbReference type="GO" id="GO:0005524">
    <property type="term" value="F:ATP binding"/>
    <property type="evidence" value="ECO:0007669"/>
    <property type="project" value="UniProtKB-UniRule"/>
</dbReference>
<feature type="domain" description="Protein kinase" evidence="7">
    <location>
        <begin position="697"/>
        <end position="993"/>
    </location>
</feature>
<evidence type="ECO:0000256" key="1">
    <source>
        <dbReference type="ARBA" id="ARBA00022679"/>
    </source>
</evidence>
<feature type="binding site" evidence="5">
    <location>
        <position position="725"/>
    </location>
    <ligand>
        <name>ATP</name>
        <dbReference type="ChEBI" id="CHEBI:30616"/>
    </ligand>
</feature>
<evidence type="ECO:0000256" key="6">
    <source>
        <dbReference type="SAM" id="MobiDB-lite"/>
    </source>
</evidence>
<dbReference type="GO" id="GO:0004672">
    <property type="term" value="F:protein kinase activity"/>
    <property type="evidence" value="ECO:0007669"/>
    <property type="project" value="InterPro"/>
</dbReference>
<evidence type="ECO:0000256" key="5">
    <source>
        <dbReference type="PROSITE-ProRule" id="PRU10141"/>
    </source>
</evidence>
<dbReference type="InterPro" id="IPR050538">
    <property type="entry name" value="MAP_kinase_kinase_kinase"/>
</dbReference>
<feature type="region of interest" description="Disordered" evidence="6">
    <location>
        <begin position="238"/>
        <end position="293"/>
    </location>
</feature>
<gene>
    <name evidence="8" type="ORF">CGC21_3915</name>
</gene>
<dbReference type="InterPro" id="IPR017441">
    <property type="entry name" value="Protein_kinase_ATP_BS"/>
</dbReference>
<dbReference type="InterPro" id="IPR000719">
    <property type="entry name" value="Prot_kinase_dom"/>
</dbReference>
<feature type="compositionally biased region" description="Low complexity" evidence="6">
    <location>
        <begin position="101"/>
        <end position="118"/>
    </location>
</feature>
<evidence type="ECO:0000256" key="4">
    <source>
        <dbReference type="ARBA" id="ARBA00022840"/>
    </source>
</evidence>
<dbReference type="PANTHER" id="PTHR48016">
    <property type="entry name" value="MAP KINASE KINASE KINASE SSK2-RELATED-RELATED"/>
    <property type="match status" value="1"/>
</dbReference>
<accession>A0A504XT89</accession>
<dbReference type="VEuPathDB" id="TriTrypDB:LdBPK_170550.1"/>
<sequence>MLSRSTVGSDLYRDAPRAPELDEGRACRLFVTASAANVGSFYQDAAAKTAPVHSLLSTTLSTSSSYLLPPAVNGVGAKRRTSSVATACSTATAPLLPVPSPRSTRSAGASSSALTTKSEPLSCTAGTAPGKRASARRGSRAAPTTNRSGKRGSVGLLLPAVHNDKDVAVVAVKGCGNDDGGKPEENTPFLKSATTPAVALAFPIASLCGNRGGGLTAAVTDELPPLCSPSWMPLHKTRINADPQRSPPPAPANHIRSPVGSVSSQSLAISPLSTKPVDIPSPERKPNSGVVTGVSISDGGAVWDRRAHSITVERREEAGYGAMVAKGGKASSSLSKATAGRVGSQEDDIGSRRTRRKMQSGKKSTQRSLKAAKNTAVPSSASSGAQWCGGPGPAAQPIRTKVSREGDVNVKVIFAARSRHCFRRYVKEVMTRFGFRKATDFDMYCIDQYGDRVDIDTEEDFEQLLDAFTEAMGVVGKDSLVGSPDTHASPPPPSLEPLHHLYGANQSTGSCGMPAAGDGSSMSRHARERAMSFSASQNHTSSFYAAKSFSLSPRLDATIASSISAGSLVEDDGKSSGSVLRLYVRYSNAYYTEHRREFEQQMNHSLLYPQAMLSNGGSGAVGSPLARNLLAFTTCSVGSGGGDGGAISSHDELNAVHGKSSDWAAASADSMSMQFNETLNSNLAKTLRLDEAEPLDWRRMSVLGKGSFGTVYEGITQDGKMLAVKVQELSLDDGEDAEAVKAVKAEINLMRSLKHKNIVTYYGCQTRVLPTGNQQMEVFLELCHGGSLASLRRKFVKAKEPFSISLVRSYTRQVLEGLAYLHAQNVVHRDIKSDNVLISAMGEAKLADFGCSKRLGPATLQGMPGTLPPGAAPAAAAPSPQEAAVARAAMHQTVVGSPFFMAPEVLREDGSYTGAADIWSVGCLVLELLGREPWDITGKNIFQIMFRISKEKGMPTGVPKKCPAILLDFFERCFQRDTKRRATAVELLEHEWLTCPDKALEEVPPSPLSQKESPAE</sequence>
<reference evidence="9" key="1">
    <citation type="submission" date="2019-02" db="EMBL/GenBank/DDBJ databases">
        <title>FDA dAtabase for Regulatory Grade micrObial Sequences (FDA-ARGOS): Supporting development and validation of Infectious Disease Dx tests.</title>
        <authorList>
            <person name="Duncan R."/>
            <person name="Fisher C."/>
            <person name="Tallon L."/>
            <person name="Sadzewicz L."/>
            <person name="Sengamalay N."/>
            <person name="Ott S."/>
            <person name="Godinez A."/>
            <person name="Nagaraj S."/>
            <person name="Vavikolanu K."/>
            <person name="Nadendla S."/>
            <person name="Aluvathingal J."/>
            <person name="Sichtig H."/>
        </authorList>
    </citation>
    <scope>NUCLEOTIDE SEQUENCE [LARGE SCALE GENOMIC DNA]</scope>
    <source>
        <strain evidence="9">FDAARGOS_361</strain>
    </source>
</reference>
<dbReference type="Gene3D" id="3.30.200.20">
    <property type="entry name" value="Phosphorylase Kinase, domain 1"/>
    <property type="match status" value="1"/>
</dbReference>
<comment type="caution">
    <text evidence="8">The sequence shown here is derived from an EMBL/GenBank/DDBJ whole genome shotgun (WGS) entry which is preliminary data.</text>
</comment>
<dbReference type="VEuPathDB" id="TriTrypDB:LdCL_170010900"/>
<feature type="compositionally biased region" description="Low complexity" evidence="6">
    <location>
        <begin position="327"/>
        <end position="340"/>
    </location>
</feature>
<evidence type="ECO:0000313" key="8">
    <source>
        <dbReference type="EMBL" id="TPP51684.1"/>
    </source>
</evidence>
<evidence type="ECO:0000256" key="3">
    <source>
        <dbReference type="ARBA" id="ARBA00022777"/>
    </source>
</evidence>
<dbReference type="SMART" id="SM00220">
    <property type="entry name" value="S_TKc"/>
    <property type="match status" value="1"/>
</dbReference>
<keyword evidence="1" id="KW-0808">Transferase</keyword>
<dbReference type="InterPro" id="IPR008271">
    <property type="entry name" value="Ser/Thr_kinase_AS"/>
</dbReference>
<keyword evidence="2 5" id="KW-0547">Nucleotide-binding</keyword>
<dbReference type="AlphaFoldDB" id="A0A504XT89"/>
<protein>
    <submittedName>
        <fullName evidence="8">Protein kinase domain family protein</fullName>
    </submittedName>
</protein>
<dbReference type="FunFam" id="1.10.510.10:FF:002305">
    <property type="match status" value="1"/>
</dbReference>
<dbReference type="InterPro" id="IPR011009">
    <property type="entry name" value="Kinase-like_dom_sf"/>
</dbReference>
<proteinExistence type="predicted"/>
<dbReference type="Proteomes" id="UP000318447">
    <property type="component" value="Unassembled WGS sequence"/>
</dbReference>
<keyword evidence="4 5" id="KW-0067">ATP-binding</keyword>
<dbReference type="Gene3D" id="1.10.510.10">
    <property type="entry name" value="Transferase(Phosphotransferase) domain 1"/>
    <property type="match status" value="1"/>
</dbReference>
<organism evidence="8 9">
    <name type="scientific">Leishmania donovani</name>
    <dbReference type="NCBI Taxonomy" id="5661"/>
    <lineage>
        <taxon>Eukaryota</taxon>
        <taxon>Discoba</taxon>
        <taxon>Euglenozoa</taxon>
        <taxon>Kinetoplastea</taxon>
        <taxon>Metakinetoplastina</taxon>
        <taxon>Trypanosomatida</taxon>
        <taxon>Trypanosomatidae</taxon>
        <taxon>Leishmaniinae</taxon>
        <taxon>Leishmania</taxon>
    </lineage>
</organism>
<feature type="compositionally biased region" description="Polar residues" evidence="6">
    <location>
        <begin position="260"/>
        <end position="273"/>
    </location>
</feature>